<dbReference type="STRING" id="1641165.XM38_01920"/>
<dbReference type="PROSITE" id="PS51194">
    <property type="entry name" value="HELICASE_CTER"/>
    <property type="match status" value="1"/>
</dbReference>
<evidence type="ECO:0000256" key="7">
    <source>
        <dbReference type="ARBA" id="ARBA00022833"/>
    </source>
</evidence>
<dbReference type="InterPro" id="IPR001650">
    <property type="entry name" value="Helicase_C-like"/>
</dbReference>
<dbReference type="GO" id="GO:0008270">
    <property type="term" value="F:zinc ion binding"/>
    <property type="evidence" value="ECO:0007669"/>
    <property type="project" value="UniProtKB-UniRule"/>
</dbReference>
<keyword evidence="4 12" id="KW-0547">Nucleotide-binding</keyword>
<feature type="binding site" evidence="12">
    <location>
        <position position="537"/>
    </location>
    <ligand>
        <name>Zn(2+)</name>
        <dbReference type="ChEBI" id="CHEBI:29105"/>
        <label>1</label>
    </ligand>
</feature>
<evidence type="ECO:0000256" key="5">
    <source>
        <dbReference type="ARBA" id="ARBA00022801"/>
    </source>
</evidence>
<dbReference type="CDD" id="cd18804">
    <property type="entry name" value="SF2_C_priA"/>
    <property type="match status" value="1"/>
</dbReference>
<comment type="similarity">
    <text evidence="12">Belongs to the helicase family. PriA subfamily.</text>
</comment>
<dbReference type="InterPro" id="IPR040498">
    <property type="entry name" value="PriA_CRR"/>
</dbReference>
<dbReference type="Gene3D" id="3.40.1440.60">
    <property type="entry name" value="PriA, 3(prime) DNA-binding domain"/>
    <property type="match status" value="1"/>
</dbReference>
<keyword evidence="16" id="KW-1185">Reference proteome</keyword>
<comment type="cofactor">
    <cofactor evidence="12">
        <name>Zn(2+)</name>
        <dbReference type="ChEBI" id="CHEBI:29105"/>
    </cofactor>
    <text evidence="12">Binds 2 zinc ions per subunit.</text>
</comment>
<evidence type="ECO:0000256" key="10">
    <source>
        <dbReference type="ARBA" id="ARBA00023235"/>
    </source>
</evidence>
<keyword evidence="5 12" id="KW-0378">Hydrolase</keyword>
<dbReference type="FunFam" id="3.40.50.300:FF:000489">
    <property type="entry name" value="Primosome assembly protein PriA"/>
    <property type="match status" value="1"/>
</dbReference>
<dbReference type="InterPro" id="IPR041236">
    <property type="entry name" value="PriA_C"/>
</dbReference>
<dbReference type="SUPFAM" id="SSF52540">
    <property type="entry name" value="P-loop containing nucleoside triphosphate hydrolases"/>
    <property type="match status" value="1"/>
</dbReference>
<dbReference type="PANTHER" id="PTHR30580:SF0">
    <property type="entry name" value="PRIMOSOMAL PROTEIN N"/>
    <property type="match status" value="1"/>
</dbReference>
<feature type="domain" description="Helicase C-terminal" evidence="14">
    <location>
        <begin position="576"/>
        <end position="734"/>
    </location>
</feature>
<dbReference type="SMART" id="SM00487">
    <property type="entry name" value="DEXDc"/>
    <property type="match status" value="1"/>
</dbReference>
<evidence type="ECO:0000256" key="2">
    <source>
        <dbReference type="ARBA" id="ARBA00022705"/>
    </source>
</evidence>
<comment type="subunit">
    <text evidence="12">Component of the replication restart primosome.</text>
</comment>
<protein>
    <recommendedName>
        <fullName evidence="12">Replication restart protein PriA</fullName>
    </recommendedName>
    <alternativeName>
        <fullName evidence="12">ATP-dependent DNA helicase PriA</fullName>
        <ecNumber evidence="12">5.6.2.4</ecNumber>
    </alternativeName>
    <alternativeName>
        <fullName evidence="12">DNA 3'-5' helicase PriA</fullName>
    </alternativeName>
</protein>
<dbReference type="GO" id="GO:0006270">
    <property type="term" value="P:DNA replication initiation"/>
    <property type="evidence" value="ECO:0007669"/>
    <property type="project" value="TreeGrafter"/>
</dbReference>
<feature type="binding site" evidence="12">
    <location>
        <position position="540"/>
    </location>
    <ligand>
        <name>Zn(2+)</name>
        <dbReference type="ChEBI" id="CHEBI:29105"/>
        <label>1</label>
    </ligand>
</feature>
<dbReference type="SMART" id="SM00490">
    <property type="entry name" value="HELICc"/>
    <property type="match status" value="1"/>
</dbReference>
<evidence type="ECO:0000256" key="12">
    <source>
        <dbReference type="HAMAP-Rule" id="MF_00983"/>
    </source>
</evidence>
<evidence type="ECO:0000313" key="16">
    <source>
        <dbReference type="Proteomes" id="UP000191901"/>
    </source>
</evidence>
<dbReference type="GO" id="GO:0016887">
    <property type="term" value="F:ATP hydrolysis activity"/>
    <property type="evidence" value="ECO:0007669"/>
    <property type="project" value="RHEA"/>
</dbReference>
<evidence type="ECO:0000256" key="4">
    <source>
        <dbReference type="ARBA" id="ARBA00022741"/>
    </source>
</evidence>
<dbReference type="GO" id="GO:0005524">
    <property type="term" value="F:ATP binding"/>
    <property type="evidence" value="ECO:0007669"/>
    <property type="project" value="UniProtKB-UniRule"/>
</dbReference>
<evidence type="ECO:0000256" key="8">
    <source>
        <dbReference type="ARBA" id="ARBA00022840"/>
    </source>
</evidence>
<comment type="function">
    <text evidence="12">Initiates the restart of stalled replication forks, which reloads the replicative helicase on sites other than the origin of replication. Recognizes and binds to abandoned replication forks and remodels them to uncover a helicase loading site. Promotes assembly of the primosome at these replication forks.</text>
</comment>
<reference evidence="15 16" key="1">
    <citation type="journal article" date="2016" name="Biochim. Biophys. Acta">
        <title>Characterization of red-shifted phycobilisomes isolated from the chlorophyll f-containing cyanobacterium Halomicronema hongdechloris.</title>
        <authorList>
            <person name="Li Y."/>
            <person name="Lin Y."/>
            <person name="Garvey C.J."/>
            <person name="Birch D."/>
            <person name="Corkery R.W."/>
            <person name="Loughlin P.C."/>
            <person name="Scheer H."/>
            <person name="Willows R.D."/>
            <person name="Chen M."/>
        </authorList>
    </citation>
    <scope>NUCLEOTIDE SEQUENCE [LARGE SCALE GENOMIC DNA]</scope>
    <source>
        <strain evidence="15 16">C2206</strain>
    </source>
</reference>
<proteinExistence type="inferred from homology"/>
<dbReference type="Proteomes" id="UP000191901">
    <property type="component" value="Chromosome"/>
</dbReference>
<dbReference type="InterPro" id="IPR014001">
    <property type="entry name" value="Helicase_ATP-bd"/>
</dbReference>
<evidence type="ECO:0000256" key="3">
    <source>
        <dbReference type="ARBA" id="ARBA00022723"/>
    </source>
</evidence>
<gene>
    <name evidence="12 15" type="primary">priA</name>
    <name evidence="15" type="ORF">XM38_048030</name>
</gene>
<dbReference type="Pfam" id="PF18319">
    <property type="entry name" value="Zn_ribbon_PriA"/>
    <property type="match status" value="1"/>
</dbReference>
<organism evidence="15 16">
    <name type="scientific">Halomicronema hongdechloris C2206</name>
    <dbReference type="NCBI Taxonomy" id="1641165"/>
    <lineage>
        <taxon>Bacteria</taxon>
        <taxon>Bacillati</taxon>
        <taxon>Cyanobacteriota</taxon>
        <taxon>Cyanophyceae</taxon>
        <taxon>Nodosilineales</taxon>
        <taxon>Nodosilineaceae</taxon>
        <taxon>Halomicronema</taxon>
    </lineage>
</organism>
<keyword evidence="1 12" id="KW-0639">Primosome</keyword>
<comment type="catalytic activity">
    <reaction evidence="11 12">
        <text>ATP + H2O = ADP + phosphate + H(+)</text>
        <dbReference type="Rhea" id="RHEA:13065"/>
        <dbReference type="ChEBI" id="CHEBI:15377"/>
        <dbReference type="ChEBI" id="CHEBI:15378"/>
        <dbReference type="ChEBI" id="CHEBI:30616"/>
        <dbReference type="ChEBI" id="CHEBI:43474"/>
        <dbReference type="ChEBI" id="CHEBI:456216"/>
        <dbReference type="EC" id="5.6.2.4"/>
    </reaction>
</comment>
<evidence type="ECO:0000256" key="6">
    <source>
        <dbReference type="ARBA" id="ARBA00022806"/>
    </source>
</evidence>
<dbReference type="GO" id="GO:0003677">
    <property type="term" value="F:DNA binding"/>
    <property type="evidence" value="ECO:0007669"/>
    <property type="project" value="UniProtKB-UniRule"/>
</dbReference>
<dbReference type="EMBL" id="CP021983">
    <property type="protein sequence ID" value="ASC73829.1"/>
    <property type="molecule type" value="Genomic_DNA"/>
</dbReference>
<feature type="domain" description="Helicase ATP-binding" evidence="13">
    <location>
        <begin position="304"/>
        <end position="471"/>
    </location>
</feature>
<keyword evidence="7 12" id="KW-0862">Zinc</keyword>
<dbReference type="GO" id="GO:0006310">
    <property type="term" value="P:DNA recombination"/>
    <property type="evidence" value="ECO:0007669"/>
    <property type="project" value="InterPro"/>
</dbReference>
<dbReference type="AlphaFoldDB" id="A0A1Z3HU58"/>
<feature type="binding site" evidence="12">
    <location>
        <position position="581"/>
    </location>
    <ligand>
        <name>Zn(2+)</name>
        <dbReference type="ChEBI" id="CHEBI:29105"/>
        <label>1</label>
    </ligand>
</feature>
<feature type="binding site" evidence="12">
    <location>
        <position position="571"/>
    </location>
    <ligand>
        <name>Zn(2+)</name>
        <dbReference type="ChEBI" id="CHEBI:29105"/>
        <label>2</label>
    </ligand>
</feature>
<keyword evidence="9 12" id="KW-0238">DNA-binding</keyword>
<dbReference type="Pfam" id="PF00271">
    <property type="entry name" value="Helicase_C"/>
    <property type="match status" value="1"/>
</dbReference>
<comment type="catalytic activity">
    <reaction evidence="12">
        <text>Couples ATP hydrolysis with the unwinding of duplex DNA by translocating in the 3'-5' direction.</text>
        <dbReference type="EC" id="5.6.2.4"/>
    </reaction>
</comment>
<evidence type="ECO:0000259" key="14">
    <source>
        <dbReference type="PROSITE" id="PS51194"/>
    </source>
</evidence>
<feature type="binding site" evidence="12">
    <location>
        <position position="584"/>
    </location>
    <ligand>
        <name>Zn(2+)</name>
        <dbReference type="ChEBI" id="CHEBI:29105"/>
        <label>1</label>
    </ligand>
</feature>
<dbReference type="NCBIfam" id="NF004066">
    <property type="entry name" value="PRK05580.1-3"/>
    <property type="match status" value="1"/>
</dbReference>
<evidence type="ECO:0000259" key="13">
    <source>
        <dbReference type="PROSITE" id="PS51192"/>
    </source>
</evidence>
<dbReference type="InterPro" id="IPR011545">
    <property type="entry name" value="DEAD/DEAH_box_helicase_dom"/>
</dbReference>
<keyword evidence="8 12" id="KW-0067">ATP-binding</keyword>
<dbReference type="GO" id="GO:0006269">
    <property type="term" value="P:DNA replication, synthesis of primer"/>
    <property type="evidence" value="ECO:0007669"/>
    <property type="project" value="UniProtKB-KW"/>
</dbReference>
<keyword evidence="10 12" id="KW-0413">Isomerase</keyword>
<dbReference type="Gene3D" id="3.40.50.300">
    <property type="entry name" value="P-loop containing nucleotide triphosphate hydrolases"/>
    <property type="match status" value="2"/>
</dbReference>
<evidence type="ECO:0000313" key="15">
    <source>
        <dbReference type="EMBL" id="ASC73829.1"/>
    </source>
</evidence>
<dbReference type="EC" id="5.6.2.4" evidence="12"/>
<dbReference type="CDD" id="cd17929">
    <property type="entry name" value="DEXHc_priA"/>
    <property type="match status" value="1"/>
</dbReference>
<evidence type="ECO:0000256" key="1">
    <source>
        <dbReference type="ARBA" id="ARBA00022515"/>
    </source>
</evidence>
<keyword evidence="2 12" id="KW-0235">DNA replication</keyword>
<dbReference type="InterPro" id="IPR041222">
    <property type="entry name" value="PriA_3primeBD"/>
</dbReference>
<dbReference type="Pfam" id="PF18074">
    <property type="entry name" value="PriA_C"/>
    <property type="match status" value="1"/>
</dbReference>
<keyword evidence="3 12" id="KW-0479">Metal-binding</keyword>
<evidence type="ECO:0000256" key="11">
    <source>
        <dbReference type="ARBA" id="ARBA00048988"/>
    </source>
</evidence>
<dbReference type="GO" id="GO:0043138">
    <property type="term" value="F:3'-5' DNA helicase activity"/>
    <property type="evidence" value="ECO:0007669"/>
    <property type="project" value="UniProtKB-EC"/>
</dbReference>
<feature type="binding site" evidence="12">
    <location>
        <position position="549"/>
    </location>
    <ligand>
        <name>Zn(2+)</name>
        <dbReference type="ChEBI" id="CHEBI:29105"/>
        <label>2</label>
    </ligand>
</feature>
<keyword evidence="6 12" id="KW-0347">Helicase</keyword>
<feature type="binding site" evidence="12">
    <location>
        <position position="546"/>
    </location>
    <ligand>
        <name>Zn(2+)</name>
        <dbReference type="ChEBI" id="CHEBI:29105"/>
        <label>2</label>
    </ligand>
</feature>
<dbReference type="InterPro" id="IPR005259">
    <property type="entry name" value="PriA"/>
</dbReference>
<dbReference type="GO" id="GO:0006302">
    <property type="term" value="P:double-strand break repair"/>
    <property type="evidence" value="ECO:0007669"/>
    <property type="project" value="InterPro"/>
</dbReference>
<name>A0A1Z3HU58_9CYAN</name>
<dbReference type="KEGG" id="hhg:XM38_048030"/>
<dbReference type="InterPro" id="IPR042115">
    <property type="entry name" value="PriA_3primeBD_sf"/>
</dbReference>
<dbReference type="Pfam" id="PF17764">
    <property type="entry name" value="PriA_3primeBD"/>
    <property type="match status" value="1"/>
</dbReference>
<dbReference type="PROSITE" id="PS51192">
    <property type="entry name" value="HELICASE_ATP_BIND_1"/>
    <property type="match status" value="1"/>
</dbReference>
<accession>A0A1Z3HU58</accession>
<sequence length="829" mass="91799">MEIAITHQGTYWRVERLALQEIETQGGWVDTLVDCPGGQGVYTYAVPSGLVVQPGDILSVPFGPRQVGAIALRQLTTVPNHLDPQQIRPIEAVVHPGFFAPTYWQLLERVASYYQTPLIQVLRTALPPGLLAKSQRRIRLSPSQPSPDHEAHLAPAARQLLAQLRQSASGDYTWQYLRRLSSDSRHGLVQLLHQGWVESYLAPPQPPRPKQRQAVTVTAAADSEGLSPRQQEILAVLRHHGGDLWLQEALRLCGTTSTTLNRLATKGYLVIEPREVLRLAPQATLQADQPKSLTTAQQKALTAIQSLHGQAQVLLHGITGSGKTEVYLQAIAPRLAAGQSALVLVPEIGLTPQLTDRFRQRFGDQVCVYHSALAAGERYDIWRHLINPQPRVVIGTRSAVFAPLSNLGLIVLDEEHDSSFKQDQPAPCYHARTVARWRAELAQCPLVLGSATPSLDTWSLSTSPALGVTTRYLSLPERIQTRPLPPIQVVDMRQELQAGNRSIFSRQLRRALQAMKAAGNQGLLFIQRRGHSSFVSCRSCGYVFMCPYCAVSLTYHQPGAEAMATLQCHHCGYGQAQPRHCPQCQSPYLKQFGSGTQRVMGALAEQLPELRCLRFDRDTTRTKGAHRHLLRQFAQGEADVLVGTQMLTKGIDMPQVTLVGIVAADGLLYMADYWASERTYQTLIQVAGRAGRGSQPGQVILQTYTPEHPVIEAVQRQDYHRFIETEWEQRTALGYPPQGRLILLRLSSPDFSAVKHTAEHIAAALVPELGPWECLGPVPAQIPRVARRYRWQILLKAPPETPAPALTWLQDKCPAAVSLSIDVDPLTFI</sequence>
<dbReference type="PANTHER" id="PTHR30580">
    <property type="entry name" value="PRIMOSOMAL PROTEIN N"/>
    <property type="match status" value="1"/>
</dbReference>
<feature type="binding site" evidence="12">
    <location>
        <position position="568"/>
    </location>
    <ligand>
        <name>Zn(2+)</name>
        <dbReference type="ChEBI" id="CHEBI:29105"/>
        <label>2</label>
    </ligand>
</feature>
<dbReference type="InterPro" id="IPR027417">
    <property type="entry name" value="P-loop_NTPase"/>
</dbReference>
<evidence type="ECO:0000256" key="9">
    <source>
        <dbReference type="ARBA" id="ARBA00023125"/>
    </source>
</evidence>
<dbReference type="Pfam" id="PF00270">
    <property type="entry name" value="DEAD"/>
    <property type="match status" value="1"/>
</dbReference>
<dbReference type="NCBIfam" id="TIGR00595">
    <property type="entry name" value="priA"/>
    <property type="match status" value="1"/>
</dbReference>
<dbReference type="GO" id="GO:1990077">
    <property type="term" value="C:primosome complex"/>
    <property type="evidence" value="ECO:0007669"/>
    <property type="project" value="UniProtKB-UniRule"/>
</dbReference>
<dbReference type="HAMAP" id="MF_00983">
    <property type="entry name" value="PriA"/>
    <property type="match status" value="1"/>
</dbReference>